<dbReference type="PANTHER" id="PTHR46277">
    <property type="entry name" value="OS03G0850700 PROTEIN"/>
    <property type="match status" value="1"/>
</dbReference>
<name>A0A453MIB7_AEGTS</name>
<dbReference type="Gene3D" id="3.40.525.10">
    <property type="entry name" value="CRAL-TRIO lipid binding domain"/>
    <property type="match status" value="1"/>
</dbReference>
<reference evidence="2" key="5">
    <citation type="journal article" date="2021" name="G3 (Bethesda)">
        <title>Aegilops tauschii genome assembly Aet v5.0 features greater sequence contiguity and improved annotation.</title>
        <authorList>
            <person name="Wang L."/>
            <person name="Zhu T."/>
            <person name="Rodriguez J.C."/>
            <person name="Deal K.R."/>
            <person name="Dubcovsky J."/>
            <person name="McGuire P.E."/>
            <person name="Lux T."/>
            <person name="Spannagl M."/>
            <person name="Mayer K.F.X."/>
            <person name="Baldrich P."/>
            <person name="Meyers B.C."/>
            <person name="Huo N."/>
            <person name="Gu Y.Q."/>
            <person name="Zhou H."/>
            <person name="Devos K.M."/>
            <person name="Bennetzen J.L."/>
            <person name="Unver T."/>
            <person name="Budak H."/>
            <person name="Gulick P.J."/>
            <person name="Galiba G."/>
            <person name="Kalapos B."/>
            <person name="Nelson D.R."/>
            <person name="Li P."/>
            <person name="You F.M."/>
            <person name="Luo M.C."/>
            <person name="Dvorak J."/>
        </authorList>
    </citation>
    <scope>NUCLEOTIDE SEQUENCE [LARGE SCALE GENOMIC DNA]</scope>
    <source>
        <strain evidence="2">cv. AL8/78</strain>
    </source>
</reference>
<reference evidence="3" key="1">
    <citation type="journal article" date="2014" name="Science">
        <title>Ancient hybridizations among the ancestral genomes of bread wheat.</title>
        <authorList>
            <consortium name="International Wheat Genome Sequencing Consortium,"/>
            <person name="Marcussen T."/>
            <person name="Sandve S.R."/>
            <person name="Heier L."/>
            <person name="Spannagl M."/>
            <person name="Pfeifer M."/>
            <person name="Jakobsen K.S."/>
            <person name="Wulff B.B."/>
            <person name="Steuernagel B."/>
            <person name="Mayer K.F."/>
            <person name="Olsen O.A."/>
        </authorList>
    </citation>
    <scope>NUCLEOTIDE SEQUENCE [LARGE SCALE GENOMIC DNA]</scope>
    <source>
        <strain evidence="3">cv. AL8/78</strain>
    </source>
</reference>
<dbReference type="Proteomes" id="UP000015105">
    <property type="component" value="Chromosome 5D"/>
</dbReference>
<dbReference type="PANTHER" id="PTHR46277:SF27">
    <property type="entry name" value="CRAL-TRIO DOMAIN-CONTAINING PROTEIN"/>
    <property type="match status" value="1"/>
</dbReference>
<reference evidence="2" key="4">
    <citation type="submission" date="2019-03" db="UniProtKB">
        <authorList>
            <consortium name="EnsemblPlants"/>
        </authorList>
    </citation>
    <scope>IDENTIFICATION</scope>
</reference>
<dbReference type="SMART" id="SM01100">
    <property type="entry name" value="CRAL_TRIO_N"/>
    <property type="match status" value="1"/>
</dbReference>
<reference evidence="3" key="2">
    <citation type="journal article" date="2017" name="Nat. Plants">
        <title>The Aegilops tauschii genome reveals multiple impacts of transposons.</title>
        <authorList>
            <person name="Zhao G."/>
            <person name="Zou C."/>
            <person name="Li K."/>
            <person name="Wang K."/>
            <person name="Li T."/>
            <person name="Gao L."/>
            <person name="Zhang X."/>
            <person name="Wang H."/>
            <person name="Yang Z."/>
            <person name="Liu X."/>
            <person name="Jiang W."/>
            <person name="Mao L."/>
            <person name="Kong X."/>
            <person name="Jiao Y."/>
            <person name="Jia J."/>
        </authorList>
    </citation>
    <scope>NUCLEOTIDE SEQUENCE [LARGE SCALE GENOMIC DNA]</scope>
    <source>
        <strain evidence="3">cv. AL8/78</strain>
    </source>
</reference>
<dbReference type="InterPro" id="IPR036273">
    <property type="entry name" value="CRAL/TRIO_N_dom_sf"/>
</dbReference>
<dbReference type="EnsemblPlants" id="AET5Gv21193600.2">
    <property type="protein sequence ID" value="AET5Gv21193600.2"/>
    <property type="gene ID" value="AET5Gv21193600"/>
</dbReference>
<dbReference type="InterPro" id="IPR011074">
    <property type="entry name" value="CRAL/TRIO_N_dom"/>
</dbReference>
<dbReference type="InterPro" id="IPR036865">
    <property type="entry name" value="CRAL-TRIO_dom_sf"/>
</dbReference>
<sequence>MHHRRRGPSSHRRSTAHIDACVQEENDFMLRRFLRARDHNISKASAMFLKYLAWKRAAKPRGSITEADVRGELVQDKLYVQGFDKTGRPMIYLFGNRHFAAKRDLEEFKRYVVYILDNTCTKYVKLNAQVILLVNS</sequence>
<accession>A0A453MIB7</accession>
<dbReference type="AlphaFoldDB" id="A0A453MIB7"/>
<keyword evidence="3" id="KW-1185">Reference proteome</keyword>
<reference evidence="2" key="3">
    <citation type="journal article" date="2017" name="Nature">
        <title>Genome sequence of the progenitor of the wheat D genome Aegilops tauschii.</title>
        <authorList>
            <person name="Luo M.C."/>
            <person name="Gu Y.Q."/>
            <person name="Puiu D."/>
            <person name="Wang H."/>
            <person name="Twardziok S.O."/>
            <person name="Deal K.R."/>
            <person name="Huo N."/>
            <person name="Zhu T."/>
            <person name="Wang L."/>
            <person name="Wang Y."/>
            <person name="McGuire P.E."/>
            <person name="Liu S."/>
            <person name="Long H."/>
            <person name="Ramasamy R.K."/>
            <person name="Rodriguez J.C."/>
            <person name="Van S.L."/>
            <person name="Yuan L."/>
            <person name="Wang Z."/>
            <person name="Xia Z."/>
            <person name="Xiao L."/>
            <person name="Anderson O.D."/>
            <person name="Ouyang S."/>
            <person name="Liang Y."/>
            <person name="Zimin A.V."/>
            <person name="Pertea G."/>
            <person name="Qi P."/>
            <person name="Bennetzen J.L."/>
            <person name="Dai X."/>
            <person name="Dawson M.W."/>
            <person name="Muller H.G."/>
            <person name="Kugler K."/>
            <person name="Rivarola-Duarte L."/>
            <person name="Spannagl M."/>
            <person name="Mayer K.F.X."/>
            <person name="Lu F.H."/>
            <person name="Bevan M.W."/>
            <person name="Leroy P."/>
            <person name="Li P."/>
            <person name="You F.M."/>
            <person name="Sun Q."/>
            <person name="Liu Z."/>
            <person name="Lyons E."/>
            <person name="Wicker T."/>
            <person name="Salzberg S.L."/>
            <person name="Devos K.M."/>
            <person name="Dvorak J."/>
        </authorList>
    </citation>
    <scope>NUCLEOTIDE SEQUENCE [LARGE SCALE GENOMIC DNA]</scope>
    <source>
        <strain evidence="2">cv. AL8/78</strain>
    </source>
</reference>
<evidence type="ECO:0000259" key="1">
    <source>
        <dbReference type="SMART" id="SM01100"/>
    </source>
</evidence>
<dbReference type="Gramene" id="AET5Gv21193600.2">
    <property type="protein sequence ID" value="AET5Gv21193600.2"/>
    <property type="gene ID" value="AET5Gv21193600"/>
</dbReference>
<evidence type="ECO:0000313" key="2">
    <source>
        <dbReference type="EnsemblPlants" id="AET5Gv21193600.2"/>
    </source>
</evidence>
<protein>
    <recommendedName>
        <fullName evidence="1">CRAL/TRIO N-terminal domain-containing protein</fullName>
    </recommendedName>
</protein>
<proteinExistence type="predicted"/>
<dbReference type="SUPFAM" id="SSF46938">
    <property type="entry name" value="CRAL/TRIO N-terminal domain"/>
    <property type="match status" value="1"/>
</dbReference>
<dbReference type="SUPFAM" id="SSF52087">
    <property type="entry name" value="CRAL/TRIO domain"/>
    <property type="match status" value="1"/>
</dbReference>
<evidence type="ECO:0000313" key="3">
    <source>
        <dbReference type="Proteomes" id="UP000015105"/>
    </source>
</evidence>
<feature type="domain" description="CRAL/TRIO N-terminal" evidence="1">
    <location>
        <begin position="26"/>
        <end position="51"/>
    </location>
</feature>
<organism evidence="2 3">
    <name type="scientific">Aegilops tauschii subsp. strangulata</name>
    <name type="common">Goatgrass</name>
    <dbReference type="NCBI Taxonomy" id="200361"/>
    <lineage>
        <taxon>Eukaryota</taxon>
        <taxon>Viridiplantae</taxon>
        <taxon>Streptophyta</taxon>
        <taxon>Embryophyta</taxon>
        <taxon>Tracheophyta</taxon>
        <taxon>Spermatophyta</taxon>
        <taxon>Magnoliopsida</taxon>
        <taxon>Liliopsida</taxon>
        <taxon>Poales</taxon>
        <taxon>Poaceae</taxon>
        <taxon>BOP clade</taxon>
        <taxon>Pooideae</taxon>
        <taxon>Triticodae</taxon>
        <taxon>Triticeae</taxon>
        <taxon>Triticinae</taxon>
        <taxon>Aegilops</taxon>
    </lineage>
</organism>